<feature type="domain" description="LysR substrate-binding" evidence="1">
    <location>
        <begin position="6"/>
        <end position="83"/>
    </location>
</feature>
<accession>A0A109KW23</accession>
<name>A0A109KW23_PSEFL</name>
<evidence type="ECO:0000259" key="1">
    <source>
        <dbReference type="Pfam" id="PF03466"/>
    </source>
</evidence>
<proteinExistence type="predicted"/>
<dbReference type="InterPro" id="IPR005119">
    <property type="entry name" value="LysR_subst-bd"/>
</dbReference>
<organism evidence="2 3">
    <name type="scientific">Pseudomonas fluorescens</name>
    <dbReference type="NCBI Taxonomy" id="294"/>
    <lineage>
        <taxon>Bacteria</taxon>
        <taxon>Pseudomonadati</taxon>
        <taxon>Pseudomonadota</taxon>
        <taxon>Gammaproteobacteria</taxon>
        <taxon>Pseudomonadales</taxon>
        <taxon>Pseudomonadaceae</taxon>
        <taxon>Pseudomonas</taxon>
    </lineage>
</organism>
<dbReference type="SUPFAM" id="SSF53850">
    <property type="entry name" value="Periplasmic binding protein-like II"/>
    <property type="match status" value="1"/>
</dbReference>
<comment type="caution">
    <text evidence="2">The sequence shown here is derived from an EMBL/GenBank/DDBJ whole genome shotgun (WGS) entry which is preliminary data.</text>
</comment>
<evidence type="ECO:0000313" key="3">
    <source>
        <dbReference type="Proteomes" id="UP000063434"/>
    </source>
</evidence>
<evidence type="ECO:0000313" key="2">
    <source>
        <dbReference type="EMBL" id="KWV76460.1"/>
    </source>
</evidence>
<dbReference type="PATRIC" id="fig|294.195.peg.2992"/>
<dbReference type="Gene3D" id="3.40.190.290">
    <property type="match status" value="1"/>
</dbReference>
<dbReference type="AlphaFoldDB" id="A0A109KW23"/>
<gene>
    <name evidence="2" type="ORF">PFL603g_02801</name>
</gene>
<reference evidence="2 3" key="1">
    <citation type="submission" date="2015-05" db="EMBL/GenBank/DDBJ databases">
        <title>A genomic and transcriptomic approach to investigate the blue pigment phenotype in Pseudomonas fluorescens.</title>
        <authorList>
            <person name="Andreani N.A."/>
            <person name="Cardazzo B."/>
        </authorList>
    </citation>
    <scope>NUCLEOTIDE SEQUENCE [LARGE SCALE GENOMIC DNA]</scope>
    <source>
        <strain evidence="2 3">Ps_40</strain>
    </source>
</reference>
<dbReference type="CDD" id="cd05466">
    <property type="entry name" value="PBP2_LTTR_substrate"/>
    <property type="match status" value="1"/>
</dbReference>
<dbReference type="EMBL" id="LCYC01000039">
    <property type="protein sequence ID" value="KWV76460.1"/>
    <property type="molecule type" value="Genomic_DNA"/>
</dbReference>
<dbReference type="Pfam" id="PF03466">
    <property type="entry name" value="LysR_substrate"/>
    <property type="match status" value="1"/>
</dbReference>
<protein>
    <submittedName>
        <fullName evidence="2">LysR substrate binding domain protein</fullName>
    </submittedName>
</protein>
<dbReference type="Proteomes" id="UP000063434">
    <property type="component" value="Unassembled WGS sequence"/>
</dbReference>
<sequence length="90" mass="9778">MRQVDKQLQPKVRYRCAQLLSTLEAVSRGDGLSVVAQASLPEHADSRYVALPLAPRVPRRIGLAVLDRRQSSPAALAFIALAQGLYPSPT</sequence>